<sequence length="80" mass="9052">MSYVDRNNLEICTVTRSDIEFHMASYGQTYAEDFVDFLRECCLLTIESKFPNDQSCEPNTPTTDTQVIADAAKEVPTAHI</sequence>
<gene>
    <name evidence="1" type="ORF">EBBID32_18990</name>
</gene>
<evidence type="ECO:0000313" key="1">
    <source>
        <dbReference type="EMBL" id="CCW17558.1"/>
    </source>
</evidence>
<reference evidence="2" key="2">
    <citation type="submission" date="2013-04" db="EMBL/GenBank/DDBJ databases">
        <title>Bisphenol A degrading Sphingobium sp. strain BiD32.</title>
        <authorList>
            <person name="Nielsen J.L."/>
            <person name="Zhou N.A."/>
            <person name="Kjeldal H."/>
        </authorList>
    </citation>
    <scope>NUCLEOTIDE SEQUENCE [LARGE SCALE GENOMIC DNA]</scope>
    <source>
        <strain evidence="2">BiD32</strain>
    </source>
</reference>
<proteinExistence type="predicted"/>
<protein>
    <submittedName>
        <fullName evidence="1">Uncharacterized protein</fullName>
    </submittedName>
</protein>
<evidence type="ECO:0000313" key="2">
    <source>
        <dbReference type="Proteomes" id="UP000013201"/>
    </source>
</evidence>
<reference evidence="1 2" key="1">
    <citation type="submission" date="2013-03" db="EMBL/GenBank/DDBJ databases">
        <authorList>
            <person name="Le V."/>
        </authorList>
    </citation>
    <scope>NUCLEOTIDE SEQUENCE [LARGE SCALE GENOMIC DNA]</scope>
    <source>
        <strain evidence="1 2">BiD32</strain>
    </source>
</reference>
<dbReference type="AlphaFoldDB" id="N1MQ38"/>
<accession>N1MQ38</accession>
<organism evidence="1 2">
    <name type="scientific">Sphingobium indicum BiD32</name>
    <dbReference type="NCBI Taxonomy" id="1301087"/>
    <lineage>
        <taxon>Bacteria</taxon>
        <taxon>Pseudomonadati</taxon>
        <taxon>Pseudomonadota</taxon>
        <taxon>Alphaproteobacteria</taxon>
        <taxon>Sphingomonadales</taxon>
        <taxon>Sphingomonadaceae</taxon>
        <taxon>Sphingobium</taxon>
    </lineage>
</organism>
<keyword evidence="2" id="KW-1185">Reference proteome</keyword>
<comment type="caution">
    <text evidence="1">The sequence shown here is derived from an EMBL/GenBank/DDBJ whole genome shotgun (WGS) entry which is preliminary data.</text>
</comment>
<dbReference type="Proteomes" id="UP000013201">
    <property type="component" value="Unassembled WGS sequence"/>
</dbReference>
<dbReference type="EMBL" id="CAVK010000085">
    <property type="protein sequence ID" value="CCW17558.1"/>
    <property type="molecule type" value="Genomic_DNA"/>
</dbReference>
<name>N1MQ38_9SPHN</name>